<dbReference type="InterPro" id="IPR012677">
    <property type="entry name" value="Nucleotide-bd_a/b_plait_sf"/>
</dbReference>
<evidence type="ECO:0000259" key="2">
    <source>
        <dbReference type="SMART" id="SM00363"/>
    </source>
</evidence>
<reference evidence="3" key="1">
    <citation type="submission" date="2021-04" db="EMBL/GenBank/DDBJ databases">
        <title>Isolation and polyphasic classification of algal microorganism.</title>
        <authorList>
            <person name="Wang S."/>
        </authorList>
    </citation>
    <scope>NUCLEOTIDE SEQUENCE</scope>
    <source>
        <strain evidence="3">720a</strain>
    </source>
</reference>
<dbReference type="Gene3D" id="3.30.1370.160">
    <property type="match status" value="1"/>
</dbReference>
<evidence type="ECO:0000313" key="4">
    <source>
        <dbReference type="Proteomes" id="UP000675284"/>
    </source>
</evidence>
<feature type="domain" description="RNA-binding S4" evidence="2">
    <location>
        <begin position="182"/>
        <end position="251"/>
    </location>
</feature>
<sequence length="258" mass="29891">MEIYQHFRKDEEPFIDQVMSWKEQVERSFQQRLTDFLDPREQQIMDMLIGSKGDEVKLAYHGGNPYVERKRVVIAPFYDTIQADDFQLTLLQASYQSKFVNVTHSDIMGAFLSLGIKRKKLGDIYVDNGLIQIVVADEIASYVKTNLLSIKTTKITLEEMPLSEFKRKQMNWEESDCTVSSLRLDTLVKEIYRISRKDAVSYINKSHVKVNFKVIEDVKFLLQEGDLLSLRGKGRSKVVQIRGKTKKDKIKVTTAILK</sequence>
<proteinExistence type="predicted"/>
<name>A0A941IAF7_9BACI</name>
<dbReference type="Pfam" id="PF17774">
    <property type="entry name" value="YlmH_RBD"/>
    <property type="match status" value="1"/>
</dbReference>
<dbReference type="GO" id="GO:0003723">
    <property type="term" value="F:RNA binding"/>
    <property type="evidence" value="ECO:0007669"/>
    <property type="project" value="UniProtKB-KW"/>
</dbReference>
<dbReference type="InterPro" id="IPR040591">
    <property type="entry name" value="RqcP2_RBD"/>
</dbReference>
<dbReference type="PANTHER" id="PTHR13633">
    <property type="entry name" value="MITOCHONDRIAL TRANSCRIPTION RESCUE FACTOR 1"/>
    <property type="match status" value="1"/>
</dbReference>
<comment type="caution">
    <text evidence="3">The sequence shown here is derived from an EMBL/GenBank/DDBJ whole genome shotgun (WGS) entry which is preliminary data.</text>
</comment>
<dbReference type="Pfam" id="PF01479">
    <property type="entry name" value="S4"/>
    <property type="match status" value="1"/>
</dbReference>
<dbReference type="PANTHER" id="PTHR13633:SF3">
    <property type="entry name" value="MITOCHONDRIAL TRANSCRIPTION RESCUE FACTOR 1"/>
    <property type="match status" value="1"/>
</dbReference>
<dbReference type="PROSITE" id="PS50889">
    <property type="entry name" value="S4"/>
    <property type="match status" value="1"/>
</dbReference>
<protein>
    <submittedName>
        <fullName evidence="3">RNA-binding protein</fullName>
    </submittedName>
</protein>
<dbReference type="Proteomes" id="UP000675284">
    <property type="component" value="Unassembled WGS sequence"/>
</dbReference>
<dbReference type="InterPro" id="IPR036986">
    <property type="entry name" value="S4_RNA-bd_sf"/>
</dbReference>
<dbReference type="CDD" id="cd00165">
    <property type="entry name" value="S4"/>
    <property type="match status" value="1"/>
</dbReference>
<dbReference type="SMART" id="SM00363">
    <property type="entry name" value="S4"/>
    <property type="match status" value="1"/>
</dbReference>
<dbReference type="Gene3D" id="3.10.290.10">
    <property type="entry name" value="RNA-binding S4 domain"/>
    <property type="match status" value="1"/>
</dbReference>
<dbReference type="EMBL" id="JAGSOT010000009">
    <property type="protein sequence ID" value="MBR7795317.1"/>
    <property type="molecule type" value="Genomic_DNA"/>
</dbReference>
<gene>
    <name evidence="3" type="ORF">KCX74_04575</name>
</gene>
<evidence type="ECO:0000313" key="3">
    <source>
        <dbReference type="EMBL" id="MBR7795317.1"/>
    </source>
</evidence>
<organism evidence="3 4">
    <name type="scientific">Virgibacillus salarius</name>
    <dbReference type="NCBI Taxonomy" id="447199"/>
    <lineage>
        <taxon>Bacteria</taxon>
        <taxon>Bacillati</taxon>
        <taxon>Bacillota</taxon>
        <taxon>Bacilli</taxon>
        <taxon>Bacillales</taxon>
        <taxon>Bacillaceae</taxon>
        <taxon>Virgibacillus</taxon>
    </lineage>
</organism>
<dbReference type="SUPFAM" id="SSF55174">
    <property type="entry name" value="Alpha-L RNA-binding motif"/>
    <property type="match status" value="1"/>
</dbReference>
<dbReference type="InterPro" id="IPR002942">
    <property type="entry name" value="S4_RNA-bd"/>
</dbReference>
<dbReference type="Gene3D" id="3.30.70.330">
    <property type="match status" value="1"/>
</dbReference>
<dbReference type="RefSeq" id="WP_121605056.1">
    <property type="nucleotide sequence ID" value="NZ_BAAACY010000148.1"/>
</dbReference>
<keyword evidence="1" id="KW-0694">RNA-binding</keyword>
<keyword evidence="4" id="KW-1185">Reference proteome</keyword>
<accession>A0A941IAF7</accession>
<dbReference type="AlphaFoldDB" id="A0A941IAF7"/>
<evidence type="ECO:0000256" key="1">
    <source>
        <dbReference type="PROSITE-ProRule" id="PRU00182"/>
    </source>
</evidence>